<evidence type="ECO:0000256" key="1">
    <source>
        <dbReference type="SAM" id="MobiDB-lite"/>
    </source>
</evidence>
<protein>
    <recommendedName>
        <fullName evidence="4">Gag-pol polyprotein</fullName>
    </recommendedName>
</protein>
<evidence type="ECO:0008006" key="4">
    <source>
        <dbReference type="Google" id="ProtNLM"/>
    </source>
</evidence>
<reference evidence="2 3" key="1">
    <citation type="journal article" date="2014" name="Am. J. Bot.">
        <title>Genome assembly and annotation for red clover (Trifolium pratense; Fabaceae).</title>
        <authorList>
            <person name="Istvanek J."/>
            <person name="Jaros M."/>
            <person name="Krenek A."/>
            <person name="Repkova J."/>
        </authorList>
    </citation>
    <scope>NUCLEOTIDE SEQUENCE [LARGE SCALE GENOMIC DNA]</scope>
    <source>
        <strain evidence="3">cv. Tatra</strain>
        <tissue evidence="2">Young leaves</tissue>
    </source>
</reference>
<organism evidence="2 3">
    <name type="scientific">Trifolium pratense</name>
    <name type="common">Red clover</name>
    <dbReference type="NCBI Taxonomy" id="57577"/>
    <lineage>
        <taxon>Eukaryota</taxon>
        <taxon>Viridiplantae</taxon>
        <taxon>Streptophyta</taxon>
        <taxon>Embryophyta</taxon>
        <taxon>Tracheophyta</taxon>
        <taxon>Spermatophyta</taxon>
        <taxon>Magnoliopsida</taxon>
        <taxon>eudicotyledons</taxon>
        <taxon>Gunneridae</taxon>
        <taxon>Pentapetalae</taxon>
        <taxon>rosids</taxon>
        <taxon>fabids</taxon>
        <taxon>Fabales</taxon>
        <taxon>Fabaceae</taxon>
        <taxon>Papilionoideae</taxon>
        <taxon>50 kb inversion clade</taxon>
        <taxon>NPAAA clade</taxon>
        <taxon>Hologalegina</taxon>
        <taxon>IRL clade</taxon>
        <taxon>Trifolieae</taxon>
        <taxon>Trifolium</taxon>
    </lineage>
</organism>
<proteinExistence type="predicted"/>
<dbReference type="AlphaFoldDB" id="A0A2K3M1J6"/>
<feature type="compositionally biased region" description="Basic and acidic residues" evidence="1">
    <location>
        <begin position="1"/>
        <end position="10"/>
    </location>
</feature>
<feature type="non-terminal residue" evidence="2">
    <location>
        <position position="107"/>
    </location>
</feature>
<sequence length="107" mass="12561">MEESMHVKFDEFEEQTTITVDEEEETTLQKRKTDEIEESSQAPPKTWKMVNYHPQEQIIGSTTDGVRTRRATQNKENNLVMISQIEPKSRDEAITDESWIEAMKEEL</sequence>
<evidence type="ECO:0000313" key="3">
    <source>
        <dbReference type="Proteomes" id="UP000236291"/>
    </source>
</evidence>
<accession>A0A2K3M1J6</accession>
<name>A0A2K3M1J6_TRIPR</name>
<reference evidence="2 3" key="2">
    <citation type="journal article" date="2017" name="Front. Plant Sci.">
        <title>Gene Classification and Mining of Molecular Markers Useful in Red Clover (Trifolium pratense) Breeding.</title>
        <authorList>
            <person name="Istvanek J."/>
            <person name="Dluhosova J."/>
            <person name="Dluhos P."/>
            <person name="Patkova L."/>
            <person name="Nedelnik J."/>
            <person name="Repkova J."/>
        </authorList>
    </citation>
    <scope>NUCLEOTIDE SEQUENCE [LARGE SCALE GENOMIC DNA]</scope>
    <source>
        <strain evidence="3">cv. Tatra</strain>
        <tissue evidence="2">Young leaves</tissue>
    </source>
</reference>
<dbReference type="Proteomes" id="UP000236291">
    <property type="component" value="Unassembled WGS sequence"/>
</dbReference>
<dbReference type="EMBL" id="ASHM01046834">
    <property type="protein sequence ID" value="PNX84640.1"/>
    <property type="molecule type" value="Genomic_DNA"/>
</dbReference>
<gene>
    <name evidence="2" type="ORF">L195_g040703</name>
</gene>
<evidence type="ECO:0000313" key="2">
    <source>
        <dbReference type="EMBL" id="PNX84640.1"/>
    </source>
</evidence>
<feature type="region of interest" description="Disordered" evidence="1">
    <location>
        <begin position="1"/>
        <end position="44"/>
    </location>
</feature>
<comment type="caution">
    <text evidence="2">The sequence shown here is derived from an EMBL/GenBank/DDBJ whole genome shotgun (WGS) entry which is preliminary data.</text>
</comment>